<accession>A0AA88SW16</accession>
<evidence type="ECO:0000256" key="1">
    <source>
        <dbReference type="SAM" id="MobiDB-lite"/>
    </source>
</evidence>
<dbReference type="AlphaFoldDB" id="A0AA88SW16"/>
<dbReference type="EMBL" id="JAVHJS010000007">
    <property type="protein sequence ID" value="KAK2852509.1"/>
    <property type="molecule type" value="Genomic_DNA"/>
</dbReference>
<dbReference type="Proteomes" id="UP001187315">
    <property type="component" value="Unassembled WGS sequence"/>
</dbReference>
<proteinExistence type="predicted"/>
<protein>
    <submittedName>
        <fullName evidence="2">Uncharacterized protein</fullName>
    </submittedName>
</protein>
<keyword evidence="3" id="KW-1185">Reference proteome</keyword>
<feature type="region of interest" description="Disordered" evidence="1">
    <location>
        <begin position="1"/>
        <end position="21"/>
    </location>
</feature>
<comment type="caution">
    <text evidence="2">The sequence shown here is derived from an EMBL/GenBank/DDBJ whole genome shotgun (WGS) entry which is preliminary data.</text>
</comment>
<reference evidence="2" key="1">
    <citation type="submission" date="2023-08" db="EMBL/GenBank/DDBJ databases">
        <title>Pelteobagrus vachellii genome.</title>
        <authorList>
            <person name="Liu H."/>
        </authorList>
    </citation>
    <scope>NUCLEOTIDE SEQUENCE</scope>
    <source>
        <strain evidence="2">PRFRI_2022a</strain>
        <tissue evidence="2">Muscle</tissue>
    </source>
</reference>
<gene>
    <name evidence="2" type="ORF">Q7C36_007710</name>
</gene>
<evidence type="ECO:0000313" key="2">
    <source>
        <dbReference type="EMBL" id="KAK2852509.1"/>
    </source>
</evidence>
<sequence length="84" mass="9523">MKTGNGNDNDAPYASFSSKRNTFSIQPPGAQCTAVSQEKKVSTRWKVNDPFWDVYFDAKRMSGLEESSASRLRMWTIHVEITMS</sequence>
<organism evidence="2 3">
    <name type="scientific">Tachysurus vachellii</name>
    <name type="common">Darkbarbel catfish</name>
    <name type="synonym">Pelteobagrus vachellii</name>
    <dbReference type="NCBI Taxonomy" id="175792"/>
    <lineage>
        <taxon>Eukaryota</taxon>
        <taxon>Metazoa</taxon>
        <taxon>Chordata</taxon>
        <taxon>Craniata</taxon>
        <taxon>Vertebrata</taxon>
        <taxon>Euteleostomi</taxon>
        <taxon>Actinopterygii</taxon>
        <taxon>Neopterygii</taxon>
        <taxon>Teleostei</taxon>
        <taxon>Ostariophysi</taxon>
        <taxon>Siluriformes</taxon>
        <taxon>Bagridae</taxon>
        <taxon>Tachysurus</taxon>
    </lineage>
</organism>
<evidence type="ECO:0000313" key="3">
    <source>
        <dbReference type="Proteomes" id="UP001187315"/>
    </source>
</evidence>
<name>A0AA88SW16_TACVA</name>